<sequence>MKIYLASGNAHKKQEMAAIFAGHTIVIPADEGIEFDPAETGSTFMENSLIKAKALWNLVKQPVLADDSGICVDILNGVPGVYSARYAGKDRHTGTPDGRKLPQEEQNRLLLEETAEAVAARLAGTASHKGIESELRACRYVCAMILFLGPDRFYAAQETMEGTLIPSLSESRGTGGFGYDPIVILNGYGKTVAELSAEEKNRVSHRGKAGAALRKLLDDYPRGIR</sequence>
<evidence type="ECO:0000256" key="1">
    <source>
        <dbReference type="ARBA" id="ARBA00008023"/>
    </source>
</evidence>
<dbReference type="eggNOG" id="COG0127">
    <property type="taxonomic scope" value="Bacteria"/>
</dbReference>
<proteinExistence type="inferred from homology"/>
<dbReference type="GO" id="GO:0046872">
    <property type="term" value="F:metal ion binding"/>
    <property type="evidence" value="ECO:0007669"/>
    <property type="project" value="UniProtKB-KW"/>
</dbReference>
<dbReference type="EC" id="3.6.1.66" evidence="10"/>
<dbReference type="Pfam" id="PF01725">
    <property type="entry name" value="Ham1p_like"/>
    <property type="match status" value="1"/>
</dbReference>
<reference evidence="12" key="1">
    <citation type="submission" date="2011-04" db="EMBL/GenBank/DDBJ databases">
        <title>The complete genome of Treponema brennaborense DSM 12168.</title>
        <authorList>
            <person name="Lucas S."/>
            <person name="Han J."/>
            <person name="Lapidus A."/>
            <person name="Bruce D."/>
            <person name="Goodwin L."/>
            <person name="Pitluck S."/>
            <person name="Peters L."/>
            <person name="Kyrpides N."/>
            <person name="Mavromatis K."/>
            <person name="Ivanova N."/>
            <person name="Mikhailova N."/>
            <person name="Pagani I."/>
            <person name="Teshima H."/>
            <person name="Detter J.C."/>
            <person name="Tapia R."/>
            <person name="Han C."/>
            <person name="Land M."/>
            <person name="Hauser L."/>
            <person name="Markowitz V."/>
            <person name="Cheng J.-F."/>
            <person name="Hugenholtz P."/>
            <person name="Woyke T."/>
            <person name="Wu D."/>
            <person name="Gronow S."/>
            <person name="Wellnitz S."/>
            <person name="Brambilla E."/>
            <person name="Klenk H.-P."/>
            <person name="Eisen J.A."/>
        </authorList>
    </citation>
    <scope>NUCLEOTIDE SEQUENCE [LARGE SCALE GENOMIC DNA]</scope>
    <source>
        <strain evidence="12">DSM 12168 / CIP 105900 / DD5/3</strain>
    </source>
</reference>
<keyword evidence="12" id="KW-1185">Reference proteome</keyword>
<dbReference type="HOGENOM" id="CLU_082080_0_2_12"/>
<feature type="binding site" evidence="10">
    <location>
        <begin position="7"/>
        <end position="12"/>
    </location>
    <ligand>
        <name>substrate</name>
    </ligand>
</feature>
<evidence type="ECO:0000256" key="6">
    <source>
        <dbReference type="ARBA" id="ARBA00022842"/>
    </source>
</evidence>
<dbReference type="FunFam" id="3.90.950.10:FF:000001">
    <property type="entry name" value="dITP/XTP pyrophosphatase"/>
    <property type="match status" value="1"/>
</dbReference>
<dbReference type="SUPFAM" id="SSF52972">
    <property type="entry name" value="ITPase-like"/>
    <property type="match status" value="1"/>
</dbReference>
<evidence type="ECO:0000256" key="10">
    <source>
        <dbReference type="HAMAP-Rule" id="MF_01405"/>
    </source>
</evidence>
<keyword evidence="7 10" id="KW-0546">Nucleotide metabolism</keyword>
<feature type="binding site" evidence="10">
    <location>
        <position position="68"/>
    </location>
    <ligand>
        <name>substrate</name>
    </ligand>
</feature>
<organism evidence="11 12">
    <name type="scientific">Treponema brennaborense (strain DSM 12168 / CIP 105900 / DD5/3)</name>
    <dbReference type="NCBI Taxonomy" id="906968"/>
    <lineage>
        <taxon>Bacteria</taxon>
        <taxon>Pseudomonadati</taxon>
        <taxon>Spirochaetota</taxon>
        <taxon>Spirochaetia</taxon>
        <taxon>Spirochaetales</taxon>
        <taxon>Treponemataceae</taxon>
        <taxon>Treponema</taxon>
    </lineage>
</organism>
<feature type="active site" description="Proton acceptor" evidence="10">
    <location>
        <position position="67"/>
    </location>
</feature>
<dbReference type="GO" id="GO:0017111">
    <property type="term" value="F:ribonucleoside triphosphate phosphatase activity"/>
    <property type="evidence" value="ECO:0007669"/>
    <property type="project" value="InterPro"/>
</dbReference>
<dbReference type="OrthoDB" id="9807456at2"/>
<comment type="subunit">
    <text evidence="2 10">Homodimer.</text>
</comment>
<dbReference type="GO" id="GO:0009146">
    <property type="term" value="P:purine nucleoside triphosphate catabolic process"/>
    <property type="evidence" value="ECO:0007669"/>
    <property type="project" value="UniProtKB-UniRule"/>
</dbReference>
<dbReference type="AlphaFoldDB" id="F4LPA3"/>
<comment type="caution">
    <text evidence="10">Lacks conserved residue(s) required for the propagation of feature annotation.</text>
</comment>
<keyword evidence="4 10" id="KW-0547">Nucleotide-binding</keyword>
<protein>
    <recommendedName>
        <fullName evidence="10">dITP/XTP pyrophosphatase</fullName>
        <ecNumber evidence="10">3.6.1.66</ecNumber>
    </recommendedName>
    <alternativeName>
        <fullName evidence="10">Non-canonical purine NTP pyrophosphatase</fullName>
    </alternativeName>
    <alternativeName>
        <fullName evidence="10">Non-standard purine NTP pyrophosphatase</fullName>
    </alternativeName>
    <alternativeName>
        <fullName evidence="10">Nucleoside-triphosphate diphosphatase</fullName>
    </alternativeName>
    <alternativeName>
        <fullName evidence="10">Nucleoside-triphosphate pyrophosphatase</fullName>
        <shortName evidence="10">NTPase</shortName>
    </alternativeName>
</protein>
<dbReference type="PANTHER" id="PTHR11067:SF9">
    <property type="entry name" value="INOSINE TRIPHOSPHATE PYROPHOSPHATASE"/>
    <property type="match status" value="1"/>
</dbReference>
<dbReference type="KEGG" id="tbe:Trebr_1542"/>
<feature type="binding site" evidence="10">
    <location>
        <begin position="205"/>
        <end position="206"/>
    </location>
    <ligand>
        <name>substrate</name>
    </ligand>
</feature>
<gene>
    <name evidence="11" type="ordered locus">Trebr_1542</name>
</gene>
<dbReference type="InterPro" id="IPR020922">
    <property type="entry name" value="dITP/XTP_pyrophosphatase"/>
</dbReference>
<dbReference type="GO" id="GO:0005829">
    <property type="term" value="C:cytosol"/>
    <property type="evidence" value="ECO:0007669"/>
    <property type="project" value="TreeGrafter"/>
</dbReference>
<evidence type="ECO:0000256" key="3">
    <source>
        <dbReference type="ARBA" id="ARBA00022723"/>
    </source>
</evidence>
<dbReference type="RefSeq" id="WP_013758670.1">
    <property type="nucleotide sequence ID" value="NC_015500.1"/>
</dbReference>
<dbReference type="HAMAP" id="MF_01405">
    <property type="entry name" value="Non_canon_purine_NTPase"/>
    <property type="match status" value="1"/>
</dbReference>
<dbReference type="STRING" id="906968.Trebr_1542"/>
<keyword evidence="6 10" id="KW-0460">Magnesium</keyword>
<evidence type="ECO:0000256" key="4">
    <source>
        <dbReference type="ARBA" id="ARBA00022741"/>
    </source>
</evidence>
<comment type="catalytic activity">
    <reaction evidence="8 10">
        <text>dITP + H2O = dIMP + diphosphate + H(+)</text>
        <dbReference type="Rhea" id="RHEA:28342"/>
        <dbReference type="ChEBI" id="CHEBI:15377"/>
        <dbReference type="ChEBI" id="CHEBI:15378"/>
        <dbReference type="ChEBI" id="CHEBI:33019"/>
        <dbReference type="ChEBI" id="CHEBI:61194"/>
        <dbReference type="ChEBI" id="CHEBI:61382"/>
        <dbReference type="EC" id="3.6.1.66"/>
    </reaction>
</comment>
<feature type="binding site" evidence="10">
    <location>
        <begin position="177"/>
        <end position="180"/>
    </location>
    <ligand>
        <name>substrate</name>
    </ligand>
</feature>
<dbReference type="CDD" id="cd00515">
    <property type="entry name" value="HAM1"/>
    <property type="match status" value="1"/>
</dbReference>
<keyword evidence="5 10" id="KW-0378">Hydrolase</keyword>
<dbReference type="Proteomes" id="UP000006546">
    <property type="component" value="Chromosome"/>
</dbReference>
<evidence type="ECO:0000313" key="11">
    <source>
        <dbReference type="EMBL" id="AEE16965.1"/>
    </source>
</evidence>
<evidence type="ECO:0000256" key="5">
    <source>
        <dbReference type="ARBA" id="ARBA00022801"/>
    </source>
</evidence>
<dbReference type="GO" id="GO:0036220">
    <property type="term" value="F:ITP diphosphatase activity"/>
    <property type="evidence" value="ECO:0007669"/>
    <property type="project" value="UniProtKB-UniRule"/>
</dbReference>
<dbReference type="GO" id="GO:0035870">
    <property type="term" value="F:dITP diphosphatase activity"/>
    <property type="evidence" value="ECO:0007669"/>
    <property type="project" value="UniProtKB-UniRule"/>
</dbReference>
<comment type="cofactor">
    <cofactor evidence="10">
        <name>Mg(2+)</name>
        <dbReference type="ChEBI" id="CHEBI:18420"/>
    </cofactor>
    <text evidence="10">Binds 1 Mg(2+) ion per subunit.</text>
</comment>
<dbReference type="InterPro" id="IPR029001">
    <property type="entry name" value="ITPase-like_fam"/>
</dbReference>
<evidence type="ECO:0000313" key="12">
    <source>
        <dbReference type="Proteomes" id="UP000006546"/>
    </source>
</evidence>
<evidence type="ECO:0000256" key="2">
    <source>
        <dbReference type="ARBA" id="ARBA00011738"/>
    </source>
</evidence>
<dbReference type="GO" id="GO:0000166">
    <property type="term" value="F:nucleotide binding"/>
    <property type="evidence" value="ECO:0007669"/>
    <property type="project" value="UniProtKB-KW"/>
</dbReference>
<dbReference type="Gene3D" id="3.90.950.10">
    <property type="match status" value="1"/>
</dbReference>
<accession>F4LPA3</accession>
<feature type="binding site" evidence="10">
    <location>
        <position position="200"/>
    </location>
    <ligand>
        <name>substrate</name>
    </ligand>
</feature>
<dbReference type="GO" id="GO:0036222">
    <property type="term" value="F:XTP diphosphatase activity"/>
    <property type="evidence" value="ECO:0007669"/>
    <property type="project" value="UniProtKB-UniRule"/>
</dbReference>
<dbReference type="PANTHER" id="PTHR11067">
    <property type="entry name" value="INOSINE TRIPHOSPHATE PYROPHOSPHATASE/HAM1 PROTEIN"/>
    <property type="match status" value="1"/>
</dbReference>
<keyword evidence="3 10" id="KW-0479">Metal-binding</keyword>
<name>F4LPA3_TREBD</name>
<evidence type="ECO:0000256" key="7">
    <source>
        <dbReference type="ARBA" id="ARBA00023080"/>
    </source>
</evidence>
<comment type="catalytic activity">
    <reaction evidence="10">
        <text>ITP + H2O = IMP + diphosphate + H(+)</text>
        <dbReference type="Rhea" id="RHEA:29399"/>
        <dbReference type="ChEBI" id="CHEBI:15377"/>
        <dbReference type="ChEBI" id="CHEBI:15378"/>
        <dbReference type="ChEBI" id="CHEBI:33019"/>
        <dbReference type="ChEBI" id="CHEBI:58053"/>
        <dbReference type="ChEBI" id="CHEBI:61402"/>
        <dbReference type="EC" id="3.6.1.66"/>
    </reaction>
</comment>
<dbReference type="GO" id="GO:0009117">
    <property type="term" value="P:nucleotide metabolic process"/>
    <property type="evidence" value="ECO:0007669"/>
    <property type="project" value="UniProtKB-KW"/>
</dbReference>
<evidence type="ECO:0000256" key="9">
    <source>
        <dbReference type="ARBA" id="ARBA00052017"/>
    </source>
</evidence>
<comment type="catalytic activity">
    <reaction evidence="9 10">
        <text>XTP + H2O = XMP + diphosphate + H(+)</text>
        <dbReference type="Rhea" id="RHEA:28610"/>
        <dbReference type="ChEBI" id="CHEBI:15377"/>
        <dbReference type="ChEBI" id="CHEBI:15378"/>
        <dbReference type="ChEBI" id="CHEBI:33019"/>
        <dbReference type="ChEBI" id="CHEBI:57464"/>
        <dbReference type="ChEBI" id="CHEBI:61314"/>
        <dbReference type="EC" id="3.6.1.66"/>
    </reaction>
</comment>
<dbReference type="InterPro" id="IPR002637">
    <property type="entry name" value="RdgB/HAM1"/>
</dbReference>
<dbReference type="EMBL" id="CP002696">
    <property type="protein sequence ID" value="AEE16965.1"/>
    <property type="molecule type" value="Genomic_DNA"/>
</dbReference>
<feature type="binding site" evidence="10">
    <location>
        <position position="67"/>
    </location>
    <ligand>
        <name>Mg(2+)</name>
        <dbReference type="ChEBI" id="CHEBI:18420"/>
    </ligand>
</feature>
<comment type="similarity">
    <text evidence="1 10">Belongs to the HAM1 NTPase family.</text>
</comment>
<comment type="function">
    <text evidence="10">Pyrophosphatase that catalyzes the hydrolysis of nucleoside triphosphates to their monophosphate derivatives, with a high preference for the non-canonical purine nucleotides XTP (xanthosine triphosphate), dITP (deoxyinosine triphosphate) and ITP. Seems to function as a house-cleaning enzyme that removes non-canonical purine nucleotides from the nucleotide pool, thus preventing their incorporation into DNA/RNA and avoiding chromosomal lesions.</text>
</comment>
<evidence type="ECO:0000256" key="8">
    <source>
        <dbReference type="ARBA" id="ARBA00051875"/>
    </source>
</evidence>